<dbReference type="GO" id="GO:0046403">
    <property type="term" value="F:polynucleotide 3'-phosphatase activity"/>
    <property type="evidence" value="ECO:0007669"/>
    <property type="project" value="TreeGrafter"/>
</dbReference>
<dbReference type="EMBL" id="KV453843">
    <property type="protein sequence ID" value="ODV89176.1"/>
    <property type="molecule type" value="Genomic_DNA"/>
</dbReference>
<dbReference type="InterPro" id="IPR013954">
    <property type="entry name" value="PNK3P"/>
</dbReference>
<sequence length="161" mass="18349">KVHVAGFDLDWTLVHPKSGDLHPNGPSDWKWLDAEIPSKVATLPGLLVIFTNQGGISLRSWELKRYSGFRTRLQSQLRELNKHGLERAIVIAACGRTYHRKPDIGMWRVLEKVLDQHKISIEKKDSFFVGDAAGRPEDFADTDKGFAESVGIKFYDNHQYF</sequence>
<name>A0A1E4TBN8_9ASCO</name>
<feature type="non-terminal residue" evidence="1">
    <location>
        <position position="1"/>
    </location>
</feature>
<dbReference type="InterPro" id="IPR006549">
    <property type="entry name" value="HAD-SF_hydro_IIIA"/>
</dbReference>
<dbReference type="PANTHER" id="PTHR12083">
    <property type="entry name" value="BIFUNCTIONAL POLYNUCLEOTIDE PHOSPHATASE/KINASE"/>
    <property type="match status" value="1"/>
</dbReference>
<keyword evidence="2" id="KW-1185">Reference proteome</keyword>
<dbReference type="GO" id="GO:0006281">
    <property type="term" value="P:DNA repair"/>
    <property type="evidence" value="ECO:0007669"/>
    <property type="project" value="TreeGrafter"/>
</dbReference>
<organism evidence="1 2">
    <name type="scientific">Tortispora caseinolytica NRRL Y-17796</name>
    <dbReference type="NCBI Taxonomy" id="767744"/>
    <lineage>
        <taxon>Eukaryota</taxon>
        <taxon>Fungi</taxon>
        <taxon>Dikarya</taxon>
        <taxon>Ascomycota</taxon>
        <taxon>Saccharomycotina</taxon>
        <taxon>Trigonopsidomycetes</taxon>
        <taxon>Trigonopsidales</taxon>
        <taxon>Trigonopsidaceae</taxon>
        <taxon>Tortispora</taxon>
    </lineage>
</organism>
<dbReference type="Proteomes" id="UP000095023">
    <property type="component" value="Unassembled WGS sequence"/>
</dbReference>
<feature type="non-terminal residue" evidence="1">
    <location>
        <position position="161"/>
    </location>
</feature>
<dbReference type="GO" id="GO:0003690">
    <property type="term" value="F:double-stranded DNA binding"/>
    <property type="evidence" value="ECO:0007669"/>
    <property type="project" value="TreeGrafter"/>
</dbReference>
<dbReference type="Pfam" id="PF08645">
    <property type="entry name" value="PNK3P"/>
    <property type="match status" value="1"/>
</dbReference>
<dbReference type="NCBIfam" id="TIGR01662">
    <property type="entry name" value="HAD-SF-IIIA"/>
    <property type="match status" value="1"/>
</dbReference>
<reference evidence="2" key="1">
    <citation type="submission" date="2016-02" db="EMBL/GenBank/DDBJ databases">
        <title>Comparative genomics of biotechnologically important yeasts.</title>
        <authorList>
            <consortium name="DOE Joint Genome Institute"/>
            <person name="Riley R."/>
            <person name="Haridas S."/>
            <person name="Wolfe K.H."/>
            <person name="Lopes M.R."/>
            <person name="Hittinger C.T."/>
            <person name="Goker M."/>
            <person name="Salamov A."/>
            <person name="Wisecaver J."/>
            <person name="Long T.M."/>
            <person name="Aerts A.L."/>
            <person name="Barry K."/>
            <person name="Choi C."/>
            <person name="Clum A."/>
            <person name="Coughlan A.Y."/>
            <person name="Deshpande S."/>
            <person name="Douglass A.P."/>
            <person name="Hanson S.J."/>
            <person name="Klenk H.-P."/>
            <person name="Labutti K."/>
            <person name="Lapidus A."/>
            <person name="Lindquist E."/>
            <person name="Lipzen A."/>
            <person name="Meier-Kolthoff J.P."/>
            <person name="Ohm R.A."/>
            <person name="Otillar R.P."/>
            <person name="Pangilinan J."/>
            <person name="Peng Y."/>
            <person name="Rokas A."/>
            <person name="Rosa C.A."/>
            <person name="Scheuner C."/>
            <person name="Sibirny A.A."/>
            <person name="Slot J.C."/>
            <person name="Stielow J.B."/>
            <person name="Sun H."/>
            <person name="Kurtzman C.P."/>
            <person name="Blackwell M."/>
            <person name="Jeffries T.W."/>
            <person name="Grigoriev I.V."/>
        </authorList>
    </citation>
    <scope>NUCLEOTIDE SEQUENCE [LARGE SCALE GENOMIC DNA]</scope>
    <source>
        <strain evidence="2">NRRL Y-17796</strain>
    </source>
</reference>
<evidence type="ECO:0008006" key="3">
    <source>
        <dbReference type="Google" id="ProtNLM"/>
    </source>
</evidence>
<dbReference type="PANTHER" id="PTHR12083:SF9">
    <property type="entry name" value="BIFUNCTIONAL POLYNUCLEOTIDE PHOSPHATASE_KINASE"/>
    <property type="match status" value="1"/>
</dbReference>
<evidence type="ECO:0000313" key="2">
    <source>
        <dbReference type="Proteomes" id="UP000095023"/>
    </source>
</evidence>
<accession>A0A1E4TBN8</accession>
<proteinExistence type="predicted"/>
<dbReference type="AlphaFoldDB" id="A0A1E4TBN8"/>
<dbReference type="SUPFAM" id="SSF56784">
    <property type="entry name" value="HAD-like"/>
    <property type="match status" value="1"/>
</dbReference>
<dbReference type="GO" id="GO:0046404">
    <property type="term" value="F:ATP-dependent polydeoxyribonucleotide 5'-hydroxyl-kinase activity"/>
    <property type="evidence" value="ECO:0007669"/>
    <property type="project" value="TreeGrafter"/>
</dbReference>
<dbReference type="InterPro" id="IPR036412">
    <property type="entry name" value="HAD-like_sf"/>
</dbReference>
<protein>
    <recommendedName>
        <fullName evidence="3">DNA 3'-phosphatase</fullName>
    </recommendedName>
</protein>
<dbReference type="Gene3D" id="3.40.50.1000">
    <property type="entry name" value="HAD superfamily/HAD-like"/>
    <property type="match status" value="1"/>
</dbReference>
<dbReference type="InterPro" id="IPR023214">
    <property type="entry name" value="HAD_sf"/>
</dbReference>
<gene>
    <name evidence="1" type="ORF">CANCADRAFT_13403</name>
</gene>
<dbReference type="OrthoDB" id="19045at2759"/>
<evidence type="ECO:0000313" key="1">
    <source>
        <dbReference type="EMBL" id="ODV89176.1"/>
    </source>
</evidence>